<name>A0A7W4PK59_9PROT</name>
<evidence type="ECO:0000256" key="2">
    <source>
        <dbReference type="ARBA" id="ARBA00023015"/>
    </source>
</evidence>
<gene>
    <name evidence="6" type="ORF">HLH28_05645</name>
</gene>
<dbReference type="InterPro" id="IPR036390">
    <property type="entry name" value="WH_DNA-bd_sf"/>
</dbReference>
<dbReference type="Pfam" id="PF03466">
    <property type="entry name" value="LysR_substrate"/>
    <property type="match status" value="1"/>
</dbReference>
<dbReference type="InterPro" id="IPR000847">
    <property type="entry name" value="LysR_HTH_N"/>
</dbReference>
<dbReference type="PROSITE" id="PS50931">
    <property type="entry name" value="HTH_LYSR"/>
    <property type="match status" value="1"/>
</dbReference>
<dbReference type="PANTHER" id="PTHR30537">
    <property type="entry name" value="HTH-TYPE TRANSCRIPTIONAL REGULATOR"/>
    <property type="match status" value="1"/>
</dbReference>
<dbReference type="EMBL" id="JABEQM010000003">
    <property type="protein sequence ID" value="MBB2201067.1"/>
    <property type="molecule type" value="Genomic_DNA"/>
</dbReference>
<dbReference type="AlphaFoldDB" id="A0A7W4PK59"/>
<evidence type="ECO:0000313" key="6">
    <source>
        <dbReference type="EMBL" id="MBB2201067.1"/>
    </source>
</evidence>
<organism evidence="6 7">
    <name type="scientific">Gluconacetobacter tumulisoli</name>
    <dbReference type="NCBI Taxonomy" id="1286189"/>
    <lineage>
        <taxon>Bacteria</taxon>
        <taxon>Pseudomonadati</taxon>
        <taxon>Pseudomonadota</taxon>
        <taxon>Alphaproteobacteria</taxon>
        <taxon>Acetobacterales</taxon>
        <taxon>Acetobacteraceae</taxon>
        <taxon>Gluconacetobacter</taxon>
    </lineage>
</organism>
<evidence type="ECO:0000256" key="1">
    <source>
        <dbReference type="ARBA" id="ARBA00009437"/>
    </source>
</evidence>
<evidence type="ECO:0000313" key="7">
    <source>
        <dbReference type="Proteomes" id="UP000578030"/>
    </source>
</evidence>
<dbReference type="Pfam" id="PF00126">
    <property type="entry name" value="HTH_1"/>
    <property type="match status" value="1"/>
</dbReference>
<protein>
    <submittedName>
        <fullName evidence="6">LysR family transcriptional regulator</fullName>
    </submittedName>
</protein>
<comment type="similarity">
    <text evidence="1">Belongs to the LysR transcriptional regulatory family.</text>
</comment>
<evidence type="ECO:0000259" key="5">
    <source>
        <dbReference type="PROSITE" id="PS50931"/>
    </source>
</evidence>
<dbReference type="SUPFAM" id="SSF53850">
    <property type="entry name" value="Periplasmic binding protein-like II"/>
    <property type="match status" value="1"/>
</dbReference>
<proteinExistence type="inferred from homology"/>
<dbReference type="InterPro" id="IPR036388">
    <property type="entry name" value="WH-like_DNA-bd_sf"/>
</dbReference>
<comment type="caution">
    <text evidence="6">The sequence shown here is derived from an EMBL/GenBank/DDBJ whole genome shotgun (WGS) entry which is preliminary data.</text>
</comment>
<dbReference type="Gene3D" id="3.40.190.290">
    <property type="match status" value="1"/>
</dbReference>
<dbReference type="Gene3D" id="1.10.10.10">
    <property type="entry name" value="Winged helix-like DNA-binding domain superfamily/Winged helix DNA-binding domain"/>
    <property type="match status" value="1"/>
</dbReference>
<evidence type="ECO:0000256" key="3">
    <source>
        <dbReference type="ARBA" id="ARBA00023125"/>
    </source>
</evidence>
<dbReference type="SUPFAM" id="SSF46785">
    <property type="entry name" value="Winged helix' DNA-binding domain"/>
    <property type="match status" value="1"/>
</dbReference>
<dbReference type="GO" id="GO:0003677">
    <property type="term" value="F:DNA binding"/>
    <property type="evidence" value="ECO:0007669"/>
    <property type="project" value="UniProtKB-KW"/>
</dbReference>
<dbReference type="GO" id="GO:0003700">
    <property type="term" value="F:DNA-binding transcription factor activity"/>
    <property type="evidence" value="ECO:0007669"/>
    <property type="project" value="InterPro"/>
</dbReference>
<dbReference type="PANTHER" id="PTHR30537:SF5">
    <property type="entry name" value="HTH-TYPE TRANSCRIPTIONAL ACTIVATOR TTDR-RELATED"/>
    <property type="match status" value="1"/>
</dbReference>
<feature type="domain" description="HTH lysR-type" evidence="5">
    <location>
        <begin position="1"/>
        <end position="58"/>
    </location>
</feature>
<dbReference type="InterPro" id="IPR005119">
    <property type="entry name" value="LysR_subst-bd"/>
</dbReference>
<dbReference type="Proteomes" id="UP000578030">
    <property type="component" value="Unassembled WGS sequence"/>
</dbReference>
<keyword evidence="7" id="KW-1185">Reference proteome</keyword>
<reference evidence="6 7" key="1">
    <citation type="submission" date="2020-04" db="EMBL/GenBank/DDBJ databases">
        <title>Description of novel Gluconacetobacter.</title>
        <authorList>
            <person name="Sombolestani A."/>
        </authorList>
    </citation>
    <scope>NUCLEOTIDE SEQUENCE [LARGE SCALE GENOMIC DNA]</scope>
    <source>
        <strain evidence="6 7">LMG 27802</strain>
    </source>
</reference>
<dbReference type="InterPro" id="IPR058163">
    <property type="entry name" value="LysR-type_TF_proteobact-type"/>
</dbReference>
<keyword evidence="3" id="KW-0238">DNA-binding</keyword>
<evidence type="ECO:0000256" key="4">
    <source>
        <dbReference type="ARBA" id="ARBA00023163"/>
    </source>
</evidence>
<accession>A0A7W4PK59</accession>
<keyword evidence="2" id="KW-0805">Transcription regulation</keyword>
<keyword evidence="4" id="KW-0804">Transcription</keyword>
<sequence length="300" mass="31567">MDLHALADFNLVASHGGFGRASRATGRPKATLSRKVTELEQGLGVRLIERGTHTLRLTDEGQALHARTAGLLAEIAEAGQAVVSAASVPQGRLRVSAPVVLAHVALGRIAARFARAYPEVQLELVAEDRVVDPIEEGYDFVIRINPAPADHLVGRRVLRDDRLLVAAPELARAVFPSLSGDGPDIPGVLPASTSGDVVWQIVTGDGQVVPVVPRPVLRLSSLLMIHSAVREGAGVALLPGLLVAGDVAAGRLACYGTAAGAPVEIWALQSSRRLVGARARAFLNVLEQELALWISGRAAR</sequence>